<dbReference type="STRING" id="75913.A0A0K0FP69"/>
<dbReference type="CDD" id="cd22884">
    <property type="entry name" value="TOM22"/>
    <property type="match status" value="1"/>
</dbReference>
<evidence type="ECO:0000256" key="7">
    <source>
        <dbReference type="ARBA" id="ARBA00022927"/>
    </source>
</evidence>
<evidence type="ECO:0000256" key="2">
    <source>
        <dbReference type="ARBA" id="ARBA00009874"/>
    </source>
</evidence>
<keyword evidence="10" id="KW-0496">Mitochondrion</keyword>
<keyword evidence="8 13" id="KW-1133">Transmembrane helix</keyword>
<evidence type="ECO:0000256" key="13">
    <source>
        <dbReference type="SAM" id="Phobius"/>
    </source>
</evidence>
<keyword evidence="6" id="KW-1000">Mitochondrion outer membrane</keyword>
<protein>
    <recommendedName>
        <fullName evidence="3">Mitochondrial import receptor subunit TOM22 homolog</fullName>
    </recommendedName>
</protein>
<evidence type="ECO:0000256" key="12">
    <source>
        <dbReference type="ARBA" id="ARBA00023170"/>
    </source>
</evidence>
<evidence type="ECO:0000313" key="14">
    <source>
        <dbReference type="Proteomes" id="UP000035680"/>
    </source>
</evidence>
<dbReference type="PANTHER" id="PTHR12504:SF0">
    <property type="entry name" value="MITOCHONDRIAL IMPORT RECEPTOR SUBUNIT TOM22 HOMOLOG"/>
    <property type="match status" value="1"/>
</dbReference>
<evidence type="ECO:0000256" key="9">
    <source>
        <dbReference type="ARBA" id="ARBA00023010"/>
    </source>
</evidence>
<dbReference type="Proteomes" id="UP000035680">
    <property type="component" value="Unassembled WGS sequence"/>
</dbReference>
<evidence type="ECO:0000256" key="1">
    <source>
        <dbReference type="ARBA" id="ARBA00004572"/>
    </source>
</evidence>
<keyword evidence="9" id="KW-0811">Translocation</keyword>
<dbReference type="PANTHER" id="PTHR12504">
    <property type="entry name" value="MITOCHONDRIAL IMPORT RECEPTOR SUBUNIT TOM22"/>
    <property type="match status" value="1"/>
</dbReference>
<keyword evidence="5 13" id="KW-0812">Transmembrane</keyword>
<reference evidence="15" key="2">
    <citation type="submission" date="2015-08" db="UniProtKB">
        <authorList>
            <consortium name="WormBaseParasite"/>
        </authorList>
    </citation>
    <scope>IDENTIFICATION</scope>
</reference>
<keyword evidence="7" id="KW-0653">Protein transport</keyword>
<keyword evidence="12" id="KW-0675">Receptor</keyword>
<evidence type="ECO:0000313" key="15">
    <source>
        <dbReference type="WBParaSite" id="SVE_1092100.1"/>
    </source>
</evidence>
<dbReference type="AlphaFoldDB" id="A0A0K0FP69"/>
<dbReference type="GO" id="GO:0006886">
    <property type="term" value="P:intracellular protein transport"/>
    <property type="evidence" value="ECO:0007669"/>
    <property type="project" value="InterPro"/>
</dbReference>
<accession>A0A0K0FP69</accession>
<sequence>MSEKNWDLVPDEELEETIIERIVGLSEFCPDVVSKAVSATFNTSKTMVKGAFYYARNGIWILATTFVIGAVPYLVAKELHEFERSERMSRQALLLGPQKQPSTD</sequence>
<evidence type="ECO:0000256" key="10">
    <source>
        <dbReference type="ARBA" id="ARBA00023128"/>
    </source>
</evidence>
<name>A0A0K0FP69_STRVS</name>
<evidence type="ECO:0000256" key="4">
    <source>
        <dbReference type="ARBA" id="ARBA00022448"/>
    </source>
</evidence>
<evidence type="ECO:0000256" key="6">
    <source>
        <dbReference type="ARBA" id="ARBA00022787"/>
    </source>
</evidence>
<feature type="transmembrane region" description="Helical" evidence="13">
    <location>
        <begin position="58"/>
        <end position="76"/>
    </location>
</feature>
<keyword evidence="11 13" id="KW-0472">Membrane</keyword>
<dbReference type="InterPro" id="IPR005683">
    <property type="entry name" value="Tom22"/>
</dbReference>
<dbReference type="Pfam" id="PF04281">
    <property type="entry name" value="Tom22"/>
    <property type="match status" value="1"/>
</dbReference>
<comment type="similarity">
    <text evidence="2">Belongs to the Tom22 family.</text>
</comment>
<dbReference type="WBParaSite" id="SVE_1092100.1">
    <property type="protein sequence ID" value="SVE_1092100.1"/>
    <property type="gene ID" value="SVE_1092100"/>
</dbReference>
<comment type="subcellular location">
    <subcellularLocation>
        <location evidence="1">Mitochondrion outer membrane</location>
        <topology evidence="1">Single-pass membrane protein</topology>
    </subcellularLocation>
</comment>
<evidence type="ECO:0000256" key="8">
    <source>
        <dbReference type="ARBA" id="ARBA00022989"/>
    </source>
</evidence>
<evidence type="ECO:0000256" key="3">
    <source>
        <dbReference type="ARBA" id="ARBA00016229"/>
    </source>
</evidence>
<organism evidence="14 15">
    <name type="scientific">Strongyloides venezuelensis</name>
    <name type="common">Threadworm</name>
    <dbReference type="NCBI Taxonomy" id="75913"/>
    <lineage>
        <taxon>Eukaryota</taxon>
        <taxon>Metazoa</taxon>
        <taxon>Ecdysozoa</taxon>
        <taxon>Nematoda</taxon>
        <taxon>Chromadorea</taxon>
        <taxon>Rhabditida</taxon>
        <taxon>Tylenchina</taxon>
        <taxon>Panagrolaimomorpha</taxon>
        <taxon>Strongyloidoidea</taxon>
        <taxon>Strongyloididae</taxon>
        <taxon>Strongyloides</taxon>
    </lineage>
</organism>
<reference evidence="14" key="1">
    <citation type="submission" date="2014-07" db="EMBL/GenBank/DDBJ databases">
        <authorList>
            <person name="Martin A.A"/>
            <person name="De Silva N."/>
        </authorList>
    </citation>
    <scope>NUCLEOTIDE SEQUENCE</scope>
</reference>
<evidence type="ECO:0000256" key="11">
    <source>
        <dbReference type="ARBA" id="ARBA00023136"/>
    </source>
</evidence>
<keyword evidence="4" id="KW-0813">Transport</keyword>
<keyword evidence="14" id="KW-1185">Reference proteome</keyword>
<dbReference type="GO" id="GO:0005741">
    <property type="term" value="C:mitochondrial outer membrane"/>
    <property type="evidence" value="ECO:0007669"/>
    <property type="project" value="UniProtKB-SubCell"/>
</dbReference>
<proteinExistence type="inferred from homology"/>
<evidence type="ECO:0000256" key="5">
    <source>
        <dbReference type="ARBA" id="ARBA00022692"/>
    </source>
</evidence>